<evidence type="ECO:0000256" key="5">
    <source>
        <dbReference type="ARBA" id="ARBA00011738"/>
    </source>
</evidence>
<dbReference type="NCBIfam" id="TIGR01464">
    <property type="entry name" value="hemE"/>
    <property type="match status" value="1"/>
</dbReference>
<dbReference type="InterPro" id="IPR006361">
    <property type="entry name" value="Uroporphyrinogen_deCO2ase_HemE"/>
</dbReference>
<dbReference type="Gene3D" id="3.20.20.210">
    <property type="match status" value="1"/>
</dbReference>
<dbReference type="PANTHER" id="PTHR21091:SF174">
    <property type="entry name" value="UROPORPHYRINOGEN DECARBOXYLASE"/>
    <property type="match status" value="1"/>
</dbReference>
<evidence type="ECO:0000256" key="12">
    <source>
        <dbReference type="RuleBase" id="RU004169"/>
    </source>
</evidence>
<dbReference type="InterPro" id="IPR000257">
    <property type="entry name" value="Uroporphyrinogen_deCOase"/>
</dbReference>
<dbReference type="GO" id="GO:0006782">
    <property type="term" value="P:protoporphyrinogen IX biosynthetic process"/>
    <property type="evidence" value="ECO:0007669"/>
    <property type="project" value="UniProtKB-UniPathway"/>
</dbReference>
<evidence type="ECO:0000256" key="9">
    <source>
        <dbReference type="ARBA" id="ARBA00023244"/>
    </source>
</evidence>
<evidence type="ECO:0000256" key="8">
    <source>
        <dbReference type="ARBA" id="ARBA00023239"/>
    </source>
</evidence>
<evidence type="ECO:0000256" key="3">
    <source>
        <dbReference type="ARBA" id="ARBA00004804"/>
    </source>
</evidence>
<evidence type="ECO:0000256" key="11">
    <source>
        <dbReference type="RuleBase" id="RU000554"/>
    </source>
</evidence>
<name>A0A7S1EQE7_9RHOD</name>
<dbReference type="GO" id="GO:0004853">
    <property type="term" value="F:uroporphyrinogen decarboxylase activity"/>
    <property type="evidence" value="ECO:0007669"/>
    <property type="project" value="UniProtKB-EC"/>
</dbReference>
<keyword evidence="7 11" id="KW-0210">Decarboxylase</keyword>
<dbReference type="CDD" id="cd00717">
    <property type="entry name" value="URO-D"/>
    <property type="match status" value="1"/>
</dbReference>
<accession>A0A7S1EQE7</accession>
<evidence type="ECO:0000313" key="15">
    <source>
        <dbReference type="EMBL" id="CAD8817591.1"/>
    </source>
</evidence>
<dbReference type="UniPathway" id="UPA00251">
    <property type="reaction ID" value="UER00321"/>
</dbReference>
<dbReference type="HAMAP" id="MF_00218">
    <property type="entry name" value="URO_D"/>
    <property type="match status" value="1"/>
</dbReference>
<dbReference type="Pfam" id="PF01208">
    <property type="entry name" value="URO-D"/>
    <property type="match status" value="1"/>
</dbReference>
<dbReference type="AlphaFoldDB" id="A0A7S1EQE7"/>
<keyword evidence="8 11" id="KW-0456">Lyase</keyword>
<reference evidence="15" key="1">
    <citation type="submission" date="2021-01" db="EMBL/GenBank/DDBJ databases">
        <authorList>
            <person name="Corre E."/>
            <person name="Pelletier E."/>
            <person name="Niang G."/>
            <person name="Scheremetjew M."/>
            <person name="Finn R."/>
            <person name="Kale V."/>
            <person name="Holt S."/>
            <person name="Cochrane G."/>
            <person name="Meng A."/>
            <person name="Brown T."/>
            <person name="Cohen L."/>
        </authorList>
    </citation>
    <scope>NUCLEOTIDE SEQUENCE</scope>
    <source>
        <strain evidence="15">CCMP3278</strain>
    </source>
</reference>
<proteinExistence type="inferred from homology"/>
<dbReference type="PROSITE" id="PS00907">
    <property type="entry name" value="UROD_2"/>
    <property type="match status" value="1"/>
</dbReference>
<organism evidence="15">
    <name type="scientific">Timspurckia oligopyrenoides</name>
    <dbReference type="NCBI Taxonomy" id="708627"/>
    <lineage>
        <taxon>Eukaryota</taxon>
        <taxon>Rhodophyta</taxon>
        <taxon>Bangiophyceae</taxon>
        <taxon>Porphyridiales</taxon>
        <taxon>Porphyridiaceae</taxon>
        <taxon>Timspurckia</taxon>
    </lineage>
</organism>
<evidence type="ECO:0000256" key="7">
    <source>
        <dbReference type="ARBA" id="ARBA00022793"/>
    </source>
</evidence>
<comment type="similarity">
    <text evidence="4 12">Belongs to the uroporphyrinogen decarboxylase family.</text>
</comment>
<dbReference type="PROSITE" id="PS00906">
    <property type="entry name" value="UROD_1"/>
    <property type="match status" value="1"/>
</dbReference>
<evidence type="ECO:0000256" key="4">
    <source>
        <dbReference type="ARBA" id="ARBA00009935"/>
    </source>
</evidence>
<evidence type="ECO:0000256" key="2">
    <source>
        <dbReference type="ARBA" id="ARBA00004229"/>
    </source>
</evidence>
<dbReference type="PANTHER" id="PTHR21091">
    <property type="entry name" value="METHYLTETRAHYDROFOLATE:HOMOCYSTEINE METHYLTRANSFERASE RELATED"/>
    <property type="match status" value="1"/>
</dbReference>
<evidence type="ECO:0000256" key="10">
    <source>
        <dbReference type="ARBA" id="ARBA00048033"/>
    </source>
</evidence>
<dbReference type="EMBL" id="HBFP01002759">
    <property type="protein sequence ID" value="CAD8817591.1"/>
    <property type="molecule type" value="Transcribed_RNA"/>
</dbReference>
<sequence length="404" mass="44678">MNVGLTPALLPGSATRKTHICTSWADVSRHPRSGSVHTRQSFIACALESESRSSPGKILLECAKGRPVPRPPVWLMRQAGRYMADFRKFSDKYPFRMRSETTEIAVELSLQPWRAFETDGVIMFSDILTPLPAIGIDFDIVKGKGPTFPSPLRSQQDVDLVLEPHNFDPVGKLPFVRETLSALRSEIGEKSTLLGFVGCPWTLAAYAVEGCSRKDLRETKRIMFSEPQILHSLLGKITEMVASYAIYQIESGAEVIQLFDSWAHHLSPSQYRRFSLPYAKRAVEIIKGAHPNTPIIFFANGGSGKLEMIQQSINDLDVMGIDWSIDLRSARDSLGCELGLQGNIDPSVLFGSDSFIISAVQENCREARPGNHILNLGHGVMQGTPERSVGLFCDAARSVVYADQ</sequence>
<dbReference type="FunFam" id="3.20.20.210:FF:000006">
    <property type="entry name" value="Uroporphyrinogen decarboxylase"/>
    <property type="match status" value="1"/>
</dbReference>
<evidence type="ECO:0000256" key="6">
    <source>
        <dbReference type="ARBA" id="ARBA00012288"/>
    </source>
</evidence>
<gene>
    <name evidence="15" type="ORF">TOLI1172_LOCUS1980</name>
</gene>
<keyword evidence="9 11" id="KW-0627">Porphyrin biosynthesis</keyword>
<dbReference type="InterPro" id="IPR038071">
    <property type="entry name" value="UROD/MetE-like_sf"/>
</dbReference>
<comment type="subunit">
    <text evidence="5">Homodimer.</text>
</comment>
<evidence type="ECO:0000256" key="1">
    <source>
        <dbReference type="ARBA" id="ARBA00002448"/>
    </source>
</evidence>
<dbReference type="GO" id="GO:0009507">
    <property type="term" value="C:chloroplast"/>
    <property type="evidence" value="ECO:0007669"/>
    <property type="project" value="UniProtKB-SubCell"/>
</dbReference>
<comment type="subcellular location">
    <subcellularLocation>
        <location evidence="2">Plastid</location>
        <location evidence="2">Chloroplast</location>
    </subcellularLocation>
</comment>
<feature type="domain" description="Uroporphyrinogen decarboxylase (URO-D)" evidence="14">
    <location>
        <begin position="194"/>
        <end position="210"/>
    </location>
</feature>
<protein>
    <recommendedName>
        <fullName evidence="6 11">Uroporphyrinogen decarboxylase</fullName>
        <ecNumber evidence="6 11">4.1.1.37</ecNumber>
    </recommendedName>
</protein>
<evidence type="ECO:0000259" key="14">
    <source>
        <dbReference type="PROSITE" id="PS00907"/>
    </source>
</evidence>
<comment type="pathway">
    <text evidence="3 11">Porphyrin-containing compound metabolism; protoporphyrin-IX biosynthesis; coproporphyrinogen-III from 5-aminolevulinate: step 4/4.</text>
</comment>
<evidence type="ECO:0000259" key="13">
    <source>
        <dbReference type="PROSITE" id="PS00906"/>
    </source>
</evidence>
<dbReference type="EC" id="4.1.1.37" evidence="6 11"/>
<comment type="catalytic activity">
    <reaction evidence="10 11">
        <text>uroporphyrinogen III + 4 H(+) = coproporphyrinogen III + 4 CO2</text>
        <dbReference type="Rhea" id="RHEA:19865"/>
        <dbReference type="ChEBI" id="CHEBI:15378"/>
        <dbReference type="ChEBI" id="CHEBI:16526"/>
        <dbReference type="ChEBI" id="CHEBI:57308"/>
        <dbReference type="ChEBI" id="CHEBI:57309"/>
        <dbReference type="EC" id="4.1.1.37"/>
    </reaction>
</comment>
<feature type="domain" description="Uroporphyrinogen decarboxylase (URO-D)" evidence="13">
    <location>
        <begin position="72"/>
        <end position="81"/>
    </location>
</feature>
<dbReference type="SUPFAM" id="SSF51726">
    <property type="entry name" value="UROD/MetE-like"/>
    <property type="match status" value="1"/>
</dbReference>
<comment type="function">
    <text evidence="1">Catalyzes the decarboxylation of four acetate groups of uroporphyrinogen-III to yield coproporphyrinogen-III.</text>
</comment>